<protein>
    <submittedName>
        <fullName evidence="1">Carboxypeptidase regulatory-like domain-containing protein</fullName>
    </submittedName>
</protein>
<comment type="caution">
    <text evidence="1">The sequence shown here is derived from an EMBL/GenBank/DDBJ whole genome shotgun (WGS) entry which is preliminary data.</text>
</comment>
<keyword evidence="1" id="KW-0645">Protease</keyword>
<gene>
    <name evidence="1" type="ORF">KI809_10875</name>
</gene>
<dbReference type="AlphaFoldDB" id="A0AAW4L1L2"/>
<dbReference type="Proteomes" id="UP000811899">
    <property type="component" value="Unassembled WGS sequence"/>
</dbReference>
<sequence length="197" mass="21111">MAVTDNNGKFSLDLPDGTYYLGTLKKPKGNQPGPPADGDLYFFSRDAKGAPKKYVVTGGSSLSAGTFRKAEPFKTPAIKITDGITAITGTVKGDDGVPVAGVMVLAYLNEEMTGRPLFVSFRTGKDGRYLLQVDQAGTYYLKIRSSYGGGRPHSGDILGKYGGETPIPVQVGNNIITKGIDITVERFEDMRPEEPPL</sequence>
<keyword evidence="2" id="KW-1185">Reference proteome</keyword>
<dbReference type="GO" id="GO:0030246">
    <property type="term" value="F:carbohydrate binding"/>
    <property type="evidence" value="ECO:0007669"/>
    <property type="project" value="InterPro"/>
</dbReference>
<keyword evidence="1" id="KW-0121">Carboxypeptidase</keyword>
<dbReference type="SUPFAM" id="SSF49452">
    <property type="entry name" value="Starch-binding domain-like"/>
    <property type="match status" value="1"/>
</dbReference>
<dbReference type="InterPro" id="IPR013784">
    <property type="entry name" value="Carb-bd-like_fold"/>
</dbReference>
<evidence type="ECO:0000313" key="2">
    <source>
        <dbReference type="Proteomes" id="UP000811899"/>
    </source>
</evidence>
<keyword evidence="1" id="KW-0378">Hydrolase</keyword>
<accession>A0AAW4L1L2</accession>
<name>A0AAW4L1L2_9BACT</name>
<reference evidence="1 2" key="1">
    <citation type="submission" date="2021-05" db="EMBL/GenBank/DDBJ databases">
        <title>The draft genome of Geobacter pelophilus DSM 12255.</title>
        <authorList>
            <person name="Xu Z."/>
            <person name="Masuda Y."/>
            <person name="Itoh H."/>
            <person name="Senoo K."/>
        </authorList>
    </citation>
    <scope>NUCLEOTIDE SEQUENCE [LARGE SCALE GENOMIC DNA]</scope>
    <source>
        <strain evidence="1 2">DSM 12255</strain>
    </source>
</reference>
<proteinExistence type="predicted"/>
<dbReference type="GO" id="GO:0004180">
    <property type="term" value="F:carboxypeptidase activity"/>
    <property type="evidence" value="ECO:0007669"/>
    <property type="project" value="UniProtKB-KW"/>
</dbReference>
<organism evidence="1 2">
    <name type="scientific">Geoanaerobacter pelophilus</name>
    <dbReference type="NCBI Taxonomy" id="60036"/>
    <lineage>
        <taxon>Bacteria</taxon>
        <taxon>Pseudomonadati</taxon>
        <taxon>Thermodesulfobacteriota</taxon>
        <taxon>Desulfuromonadia</taxon>
        <taxon>Geobacterales</taxon>
        <taxon>Geobacteraceae</taxon>
        <taxon>Geoanaerobacter</taxon>
    </lineage>
</organism>
<evidence type="ECO:0000313" key="1">
    <source>
        <dbReference type="EMBL" id="MBT0664803.1"/>
    </source>
</evidence>
<dbReference type="EMBL" id="JAHCVJ010000004">
    <property type="protein sequence ID" value="MBT0664803.1"/>
    <property type="molecule type" value="Genomic_DNA"/>
</dbReference>